<sequence>MALLSWQRDSTASLFERIQGKEVNPSPLSHSGLKTFIESIKHNLNNILNTHPGTSQSAAQLGIMDLNDATSNTGDIYQKISQIIQECILNFEPRIIAVNVTPFPNEEQPLTLFFYITATVSFEDYTKDIAFNLHLDNDHRYYLDMSNIT</sequence>
<gene>
    <name evidence="3" type="ORF">EV689_11025</name>
    <name evidence="2" type="ORF">NCTC11188_00460</name>
</gene>
<accession>A0A379AVP8</accession>
<reference evidence="3 5" key="2">
    <citation type="submission" date="2019-03" db="EMBL/GenBank/DDBJ databases">
        <title>Genomic Encyclopedia of Type Strains, Phase IV (KMG-IV): sequencing the most valuable type-strain genomes for metagenomic binning, comparative biology and taxonomic classification.</title>
        <authorList>
            <person name="Goeker M."/>
        </authorList>
    </citation>
    <scope>NUCLEOTIDE SEQUENCE [LARGE SCALE GENOMIC DNA]</scope>
    <source>
        <strain evidence="3 5">DSM 17481</strain>
    </source>
</reference>
<dbReference type="InterPro" id="IPR053176">
    <property type="entry name" value="T6SS_TssE1-like"/>
</dbReference>
<evidence type="ECO:0000313" key="4">
    <source>
        <dbReference type="Proteomes" id="UP000255113"/>
    </source>
</evidence>
<proteinExistence type="predicted"/>
<dbReference type="SUPFAM" id="SSF160719">
    <property type="entry name" value="gpW/gp25-like"/>
    <property type="match status" value="1"/>
</dbReference>
<organism evidence="2 4">
    <name type="scientific">Avibacterium gallinarum</name>
    <name type="common">Pasteurella gallinarum</name>
    <dbReference type="NCBI Taxonomy" id="755"/>
    <lineage>
        <taxon>Bacteria</taxon>
        <taxon>Pseudomonadati</taxon>
        <taxon>Pseudomonadota</taxon>
        <taxon>Gammaproteobacteria</taxon>
        <taxon>Pasteurellales</taxon>
        <taxon>Pasteurellaceae</taxon>
        <taxon>Avibacterium</taxon>
    </lineage>
</organism>
<feature type="domain" description="IraD/Gp25-like" evidence="1">
    <location>
        <begin position="38"/>
        <end position="122"/>
    </location>
</feature>
<dbReference type="RefSeq" id="WP_103852647.1">
    <property type="nucleotide sequence ID" value="NZ_JBLOCT010000002.1"/>
</dbReference>
<dbReference type="NCBIfam" id="TIGR03357">
    <property type="entry name" value="VI_zyme"/>
    <property type="match status" value="1"/>
</dbReference>
<evidence type="ECO:0000313" key="5">
    <source>
        <dbReference type="Proteomes" id="UP000294683"/>
    </source>
</evidence>
<dbReference type="PANTHER" id="PTHR38595">
    <property type="entry name" value="CYTOPLASMIC PROTEIN-RELATED"/>
    <property type="match status" value="1"/>
</dbReference>
<evidence type="ECO:0000313" key="2">
    <source>
        <dbReference type="EMBL" id="SUB26124.1"/>
    </source>
</evidence>
<reference evidence="2 4" key="1">
    <citation type="submission" date="2018-06" db="EMBL/GenBank/DDBJ databases">
        <authorList>
            <consortium name="Pathogen Informatics"/>
            <person name="Doyle S."/>
        </authorList>
    </citation>
    <scope>NUCLEOTIDE SEQUENCE [LARGE SCALE GENOMIC DNA]</scope>
    <source>
        <strain evidence="2 4">NCTC11188</strain>
    </source>
</reference>
<dbReference type="InterPro" id="IPR007048">
    <property type="entry name" value="IraD/Gp25-like"/>
</dbReference>
<keyword evidence="5" id="KW-1185">Reference proteome</keyword>
<dbReference type="EMBL" id="SNXJ01000010">
    <property type="protein sequence ID" value="TDP27650.1"/>
    <property type="molecule type" value="Genomic_DNA"/>
</dbReference>
<dbReference type="Pfam" id="PF04965">
    <property type="entry name" value="GPW_gp25"/>
    <property type="match status" value="1"/>
</dbReference>
<dbReference type="Gene3D" id="3.10.450.40">
    <property type="match status" value="1"/>
</dbReference>
<dbReference type="PANTHER" id="PTHR38595:SF2">
    <property type="entry name" value="TYPE VI SECRETION SYSTEM BASEPLATE SUBUNIT TSSE"/>
    <property type="match status" value="1"/>
</dbReference>
<evidence type="ECO:0000259" key="1">
    <source>
        <dbReference type="Pfam" id="PF04965"/>
    </source>
</evidence>
<protein>
    <submittedName>
        <fullName evidence="2">Type VI secretion system lysozyme-like protein</fullName>
    </submittedName>
    <submittedName>
        <fullName evidence="3">Type VI secretion system protein</fullName>
    </submittedName>
</protein>
<dbReference type="Proteomes" id="UP000255113">
    <property type="component" value="Unassembled WGS sequence"/>
</dbReference>
<dbReference type="EMBL" id="UGSQ01000003">
    <property type="protein sequence ID" value="SUB26124.1"/>
    <property type="molecule type" value="Genomic_DNA"/>
</dbReference>
<dbReference type="AlphaFoldDB" id="A0A379AVP8"/>
<evidence type="ECO:0000313" key="3">
    <source>
        <dbReference type="EMBL" id="TDP27650.1"/>
    </source>
</evidence>
<dbReference type="InterPro" id="IPR017737">
    <property type="entry name" value="TssE1-like"/>
</dbReference>
<dbReference type="Proteomes" id="UP000294683">
    <property type="component" value="Unassembled WGS sequence"/>
</dbReference>
<name>A0A379AVP8_AVIGA</name>